<dbReference type="GO" id="GO:0003677">
    <property type="term" value="F:DNA binding"/>
    <property type="evidence" value="ECO:0007669"/>
    <property type="project" value="UniProtKB-KW"/>
</dbReference>
<dbReference type="InterPro" id="IPR002577">
    <property type="entry name" value="HTH_HxlR"/>
</dbReference>
<accession>A0A9X1ZZ94</accession>
<name>A0A9X1ZZ94_9FLAO</name>
<dbReference type="PROSITE" id="PS51118">
    <property type="entry name" value="HTH_HXLR"/>
    <property type="match status" value="1"/>
</dbReference>
<feature type="domain" description="HTH hxlR-type" evidence="4">
    <location>
        <begin position="34"/>
        <end position="136"/>
    </location>
</feature>
<keyword evidence="2" id="KW-0238">DNA-binding</keyword>
<dbReference type="Proteomes" id="UP001139521">
    <property type="component" value="Unassembled WGS sequence"/>
</dbReference>
<evidence type="ECO:0000256" key="2">
    <source>
        <dbReference type="ARBA" id="ARBA00023125"/>
    </source>
</evidence>
<keyword evidence="6" id="KW-1185">Reference proteome</keyword>
<dbReference type="Pfam" id="PF01638">
    <property type="entry name" value="HxlR"/>
    <property type="match status" value="1"/>
</dbReference>
<dbReference type="SUPFAM" id="SSF46785">
    <property type="entry name" value="Winged helix' DNA-binding domain"/>
    <property type="match status" value="1"/>
</dbReference>
<protein>
    <submittedName>
        <fullName evidence="5">Helix-turn-helix transcriptional regulator</fullName>
    </submittedName>
</protein>
<evidence type="ECO:0000256" key="3">
    <source>
        <dbReference type="ARBA" id="ARBA00023163"/>
    </source>
</evidence>
<organism evidence="5 6">
    <name type="scientific">Zunongwangia pacifica</name>
    <dbReference type="NCBI Taxonomy" id="2911062"/>
    <lineage>
        <taxon>Bacteria</taxon>
        <taxon>Pseudomonadati</taxon>
        <taxon>Bacteroidota</taxon>
        <taxon>Flavobacteriia</taxon>
        <taxon>Flavobacteriales</taxon>
        <taxon>Flavobacteriaceae</taxon>
        <taxon>Zunongwangia</taxon>
    </lineage>
</organism>
<gene>
    <name evidence="5" type="ORF">L1967_02840</name>
</gene>
<reference evidence="5" key="1">
    <citation type="submission" date="2022-01" db="EMBL/GenBank/DDBJ databases">
        <title>Genome sequencing of Zunongwangia sp. M21534 genome.</title>
        <authorList>
            <person name="Chen Y."/>
            <person name="Dong C."/>
            <person name="Shao Z."/>
        </authorList>
    </citation>
    <scope>NUCLEOTIDE SEQUENCE</scope>
    <source>
        <strain evidence="5">MCCC M21534</strain>
    </source>
</reference>
<evidence type="ECO:0000259" key="4">
    <source>
        <dbReference type="PROSITE" id="PS51118"/>
    </source>
</evidence>
<evidence type="ECO:0000256" key="1">
    <source>
        <dbReference type="ARBA" id="ARBA00023015"/>
    </source>
</evidence>
<proteinExistence type="predicted"/>
<dbReference type="Gene3D" id="1.10.10.10">
    <property type="entry name" value="Winged helix-like DNA-binding domain superfamily/Winged helix DNA-binding domain"/>
    <property type="match status" value="1"/>
</dbReference>
<evidence type="ECO:0000313" key="6">
    <source>
        <dbReference type="Proteomes" id="UP001139521"/>
    </source>
</evidence>
<evidence type="ECO:0000313" key="5">
    <source>
        <dbReference type="EMBL" id="MCL6217219.1"/>
    </source>
</evidence>
<sequence>MYIWYTKVSNKLNVSDIQFVSRKKMGELLEKKACESRLGAIDDALYAIGGKWKLKIIIALKEGNQRFNELQRALDISARMLSRELKDLELNGFVARKVYTDTPVVIEYELTDYSNSLSEILEALSSWGIRHRKKLIEERS</sequence>
<keyword evidence="3" id="KW-0804">Transcription</keyword>
<dbReference type="PANTHER" id="PTHR33204">
    <property type="entry name" value="TRANSCRIPTIONAL REGULATOR, MARR FAMILY"/>
    <property type="match status" value="1"/>
</dbReference>
<dbReference type="InterPro" id="IPR036388">
    <property type="entry name" value="WH-like_DNA-bd_sf"/>
</dbReference>
<keyword evidence="1" id="KW-0805">Transcription regulation</keyword>
<dbReference type="InterPro" id="IPR036390">
    <property type="entry name" value="WH_DNA-bd_sf"/>
</dbReference>
<dbReference type="EMBL" id="JAKHSK010000003">
    <property type="protein sequence ID" value="MCL6217219.1"/>
    <property type="molecule type" value="Genomic_DNA"/>
</dbReference>
<dbReference type="AlphaFoldDB" id="A0A9X1ZZ94"/>
<comment type="caution">
    <text evidence="5">The sequence shown here is derived from an EMBL/GenBank/DDBJ whole genome shotgun (WGS) entry which is preliminary data.</text>
</comment>
<dbReference type="PANTHER" id="PTHR33204:SF29">
    <property type="entry name" value="TRANSCRIPTIONAL REGULATOR"/>
    <property type="match status" value="1"/>
</dbReference>